<dbReference type="EMBL" id="FWWT01000022">
    <property type="protein sequence ID" value="SMB95304.1"/>
    <property type="molecule type" value="Genomic_DNA"/>
</dbReference>
<name>A0A1W1VQV5_DESTI</name>
<proteinExistence type="predicted"/>
<evidence type="ECO:0000313" key="2">
    <source>
        <dbReference type="EMBL" id="SMB95304.1"/>
    </source>
</evidence>
<organism evidence="2 3">
    <name type="scientific">Desulfonispora thiosulfatigenes DSM 11270</name>
    <dbReference type="NCBI Taxonomy" id="656914"/>
    <lineage>
        <taxon>Bacteria</taxon>
        <taxon>Bacillati</taxon>
        <taxon>Bacillota</taxon>
        <taxon>Clostridia</taxon>
        <taxon>Eubacteriales</taxon>
        <taxon>Peptococcaceae</taxon>
        <taxon>Desulfonispora</taxon>
    </lineage>
</organism>
<protein>
    <recommendedName>
        <fullName evidence="1">Major tropism determinant N-terminal domain-containing protein</fullName>
    </recommendedName>
</protein>
<feature type="domain" description="Major tropism determinant N-terminal" evidence="1">
    <location>
        <begin position="5"/>
        <end position="36"/>
    </location>
</feature>
<evidence type="ECO:0000259" key="1">
    <source>
        <dbReference type="Pfam" id="PF18454"/>
    </source>
</evidence>
<dbReference type="CDD" id="cd19958">
    <property type="entry name" value="pyocin_knob"/>
    <property type="match status" value="1"/>
</dbReference>
<dbReference type="Proteomes" id="UP000192731">
    <property type="component" value="Unassembled WGS sequence"/>
</dbReference>
<reference evidence="2 3" key="1">
    <citation type="submission" date="2017-04" db="EMBL/GenBank/DDBJ databases">
        <authorList>
            <person name="Afonso C.L."/>
            <person name="Miller P.J."/>
            <person name="Scott M.A."/>
            <person name="Spackman E."/>
            <person name="Goraichik I."/>
            <person name="Dimitrov K.M."/>
            <person name="Suarez D.L."/>
            <person name="Swayne D.E."/>
        </authorList>
    </citation>
    <scope>NUCLEOTIDE SEQUENCE [LARGE SCALE GENOMIC DNA]</scope>
    <source>
        <strain evidence="2 3">DSM 11270</strain>
    </source>
</reference>
<sequence length="269" mass="28908">MANKIQIRRGLKASLPSLSVGEPALCTDTKELFVGNTGGNIGLVSKEAFDAHLAEITTDLNDIKITRGYASPLGLKETVVESANELLNTGFYKVVSSNTLDLPITVGIATYLIEVFKASGTVVTQRATVAYSTLNDEEGDSFYRVKSAAIGWKPWTKVATAKQKNWISATLQNGWTGTLKYSKNDLGQVVLYGNLTVGTIATYTVVTTLPSEYRPLAYATCNVYMLTGANTGKVLPALIYNRDTDGLRVAALNGLATGDTLSFVLIYQS</sequence>
<dbReference type="AlphaFoldDB" id="A0A1W1VQV5"/>
<dbReference type="RefSeq" id="WP_144015908.1">
    <property type="nucleotide sequence ID" value="NZ_FWWT01000022.1"/>
</dbReference>
<accession>A0A1W1VQV5</accession>
<dbReference type="STRING" id="656914.SAMN00017405_0374"/>
<keyword evidence="3" id="KW-1185">Reference proteome</keyword>
<dbReference type="InterPro" id="IPR041352">
    <property type="entry name" value="Mtd_N"/>
</dbReference>
<evidence type="ECO:0000313" key="3">
    <source>
        <dbReference type="Proteomes" id="UP000192731"/>
    </source>
</evidence>
<dbReference type="Pfam" id="PF18454">
    <property type="entry name" value="Mtd_N"/>
    <property type="match status" value="1"/>
</dbReference>
<gene>
    <name evidence="2" type="ORF">SAMN00017405_0374</name>
</gene>